<keyword evidence="1" id="KW-1133">Transmembrane helix</keyword>
<evidence type="ECO:0000256" key="1">
    <source>
        <dbReference type="SAM" id="Phobius"/>
    </source>
</evidence>
<evidence type="ECO:0000313" key="3">
    <source>
        <dbReference type="Proteomes" id="UP001339167"/>
    </source>
</evidence>
<name>A0ABU7JFE2_9GAMM</name>
<dbReference type="RefSeq" id="WP_330087742.1">
    <property type="nucleotide sequence ID" value="NZ_JAUGZK010000005.1"/>
</dbReference>
<organism evidence="2 3">
    <name type="scientific">Alkalimonas mucilaginosa</name>
    <dbReference type="NCBI Taxonomy" id="3057676"/>
    <lineage>
        <taxon>Bacteria</taxon>
        <taxon>Pseudomonadati</taxon>
        <taxon>Pseudomonadota</taxon>
        <taxon>Gammaproteobacteria</taxon>
        <taxon>Alkalimonas</taxon>
    </lineage>
</organism>
<proteinExistence type="predicted"/>
<dbReference type="EMBL" id="JAUGZK010000005">
    <property type="protein sequence ID" value="MEE2024409.1"/>
    <property type="molecule type" value="Genomic_DNA"/>
</dbReference>
<keyword evidence="1" id="KW-0812">Transmembrane</keyword>
<accession>A0ABU7JFE2</accession>
<dbReference type="Proteomes" id="UP001339167">
    <property type="component" value="Unassembled WGS sequence"/>
</dbReference>
<reference evidence="2 3" key="1">
    <citation type="submission" date="2023-06" db="EMBL/GenBank/DDBJ databases">
        <title>Alkalimonas sp., MEB004 an alkaliphilic bacterium isolated from Lonar Lake, India.</title>
        <authorList>
            <person name="Joshi A."/>
            <person name="Thite S."/>
        </authorList>
    </citation>
    <scope>NUCLEOTIDE SEQUENCE [LARGE SCALE GENOMIC DNA]</scope>
    <source>
        <strain evidence="2 3">MEB004</strain>
    </source>
</reference>
<gene>
    <name evidence="2" type="ORF">QWF21_09130</name>
</gene>
<comment type="caution">
    <text evidence="2">The sequence shown here is derived from an EMBL/GenBank/DDBJ whole genome shotgun (WGS) entry which is preliminary data.</text>
</comment>
<keyword evidence="1" id="KW-0472">Membrane</keyword>
<keyword evidence="3" id="KW-1185">Reference proteome</keyword>
<evidence type="ECO:0000313" key="2">
    <source>
        <dbReference type="EMBL" id="MEE2024409.1"/>
    </source>
</evidence>
<feature type="transmembrane region" description="Helical" evidence="1">
    <location>
        <begin position="88"/>
        <end position="112"/>
    </location>
</feature>
<protein>
    <submittedName>
        <fullName evidence="2">Uncharacterized protein</fullName>
    </submittedName>
</protein>
<sequence>MDMLAIINVSTELGAVVTSSLEAASSAQLATATEPAATRGPCYRQGSFGFGDCSMSESVPSAGSTSFSWLWLNVLFAMMFLRQDIHRFWKLATFLFGLPGTALIAGFLWLMGRSRTATDPGR</sequence>